<evidence type="ECO:0000256" key="2">
    <source>
        <dbReference type="ARBA" id="ARBA00005587"/>
    </source>
</evidence>
<feature type="transmembrane region" description="Helical" evidence="7">
    <location>
        <begin position="87"/>
        <end position="104"/>
    </location>
</feature>
<evidence type="ECO:0000256" key="6">
    <source>
        <dbReference type="SAM" id="MobiDB-lite"/>
    </source>
</evidence>
<evidence type="ECO:0000313" key="9">
    <source>
        <dbReference type="Proteomes" id="UP001329825"/>
    </source>
</evidence>
<accession>A0ABZ1D2S2</accession>
<keyword evidence="4 7" id="KW-1133">Transmembrane helix</keyword>
<dbReference type="Proteomes" id="UP001329825">
    <property type="component" value="Chromosome 7"/>
</dbReference>
<evidence type="ECO:0000256" key="7">
    <source>
        <dbReference type="SAM" id="Phobius"/>
    </source>
</evidence>
<dbReference type="EMBL" id="CP141887">
    <property type="protein sequence ID" value="WRT68253.1"/>
    <property type="molecule type" value="Genomic_DNA"/>
</dbReference>
<feature type="transmembrane region" description="Helical" evidence="7">
    <location>
        <begin position="241"/>
        <end position="260"/>
    </location>
</feature>
<organism evidence="8 9">
    <name type="scientific">Kwoniella shivajii</name>
    <dbReference type="NCBI Taxonomy" id="564305"/>
    <lineage>
        <taxon>Eukaryota</taxon>
        <taxon>Fungi</taxon>
        <taxon>Dikarya</taxon>
        <taxon>Basidiomycota</taxon>
        <taxon>Agaricomycotina</taxon>
        <taxon>Tremellomycetes</taxon>
        <taxon>Tremellales</taxon>
        <taxon>Cryptococcaceae</taxon>
        <taxon>Kwoniella</taxon>
    </lineage>
</organism>
<dbReference type="NCBIfam" id="NF038013">
    <property type="entry name" value="AceTr_1"/>
    <property type="match status" value="1"/>
</dbReference>
<keyword evidence="9" id="KW-1185">Reference proteome</keyword>
<evidence type="ECO:0000256" key="3">
    <source>
        <dbReference type="ARBA" id="ARBA00022692"/>
    </source>
</evidence>
<dbReference type="GeneID" id="87957360"/>
<dbReference type="InterPro" id="IPR051633">
    <property type="entry name" value="AceTr"/>
</dbReference>
<dbReference type="InterPro" id="IPR000791">
    <property type="entry name" value="Gpr1/Fun34/SatP-like"/>
</dbReference>
<feature type="transmembrane region" description="Helical" evidence="7">
    <location>
        <begin position="142"/>
        <end position="164"/>
    </location>
</feature>
<name>A0ABZ1D2S2_9TREE</name>
<sequence>MAIPHSPTTTATEHITDPNIGVTGHSTGHESGYNPGHGTATGAEIGTGTAAGLTQRDVEKGHRHAESNLNEAQPGFPIYHKGRANPAPLGLFAFATTTLLFSLINAHARHVSQQNIAVGMSFALGGLAQFVAGIFEFCVGNTFGMTAFCGFGAFSFAIAISYWPSSGVLASYAPTPADPYRLDAAIGLFLMCWFVFTFILWLGTFRSSVGLCALFFMFWLSLLLLSIGYMKNSVGTIKASGWIGIFASILAFYVGAHSFLTQEAAPFQLPNPSLARKRTQRRD</sequence>
<proteinExistence type="inferred from homology"/>
<feature type="transmembrane region" description="Helical" evidence="7">
    <location>
        <begin position="209"/>
        <end position="229"/>
    </location>
</feature>
<feature type="transmembrane region" description="Helical" evidence="7">
    <location>
        <begin position="116"/>
        <end position="135"/>
    </location>
</feature>
<dbReference type="PANTHER" id="PTHR31123">
    <property type="entry name" value="ACCUMULATION OF DYADS PROTEIN 2-RELATED"/>
    <property type="match status" value="1"/>
</dbReference>
<dbReference type="RefSeq" id="XP_062792993.1">
    <property type="nucleotide sequence ID" value="XM_062936942.1"/>
</dbReference>
<dbReference type="Pfam" id="PF01184">
    <property type="entry name" value="Gpr1_Fun34_YaaH"/>
    <property type="match status" value="1"/>
</dbReference>
<feature type="compositionally biased region" description="Low complexity" evidence="6">
    <location>
        <begin position="36"/>
        <end position="45"/>
    </location>
</feature>
<comment type="similarity">
    <text evidence="2">Belongs to the acetate uptake transporter (AceTr) (TC 2.A.96) family.</text>
</comment>
<gene>
    <name evidence="8" type="ORF">IL334_005229</name>
</gene>
<dbReference type="PANTHER" id="PTHR31123:SF1">
    <property type="entry name" value="ACCUMULATION OF DYADS PROTEIN 2-RELATED"/>
    <property type="match status" value="1"/>
</dbReference>
<reference evidence="8 9" key="1">
    <citation type="submission" date="2024-01" db="EMBL/GenBank/DDBJ databases">
        <title>Comparative genomics of Cryptococcus and Kwoniella reveals pathogenesis evolution and contrasting modes of karyotype evolution via chromosome fusion or intercentromeric recombination.</title>
        <authorList>
            <person name="Coelho M.A."/>
            <person name="David-Palma M."/>
            <person name="Shea T."/>
            <person name="Bowers K."/>
            <person name="McGinley-Smith S."/>
            <person name="Mohammad A.W."/>
            <person name="Gnirke A."/>
            <person name="Yurkov A.M."/>
            <person name="Nowrousian M."/>
            <person name="Sun S."/>
            <person name="Cuomo C.A."/>
            <person name="Heitman J."/>
        </authorList>
    </citation>
    <scope>NUCLEOTIDE SEQUENCE [LARGE SCALE GENOMIC DNA]</scope>
    <source>
        <strain evidence="8">CBS 11374</strain>
    </source>
</reference>
<feature type="region of interest" description="Disordered" evidence="6">
    <location>
        <begin position="1"/>
        <end position="45"/>
    </location>
</feature>
<evidence type="ECO:0000313" key="8">
    <source>
        <dbReference type="EMBL" id="WRT68253.1"/>
    </source>
</evidence>
<feature type="transmembrane region" description="Helical" evidence="7">
    <location>
        <begin position="184"/>
        <end position="202"/>
    </location>
</feature>
<keyword evidence="5 7" id="KW-0472">Membrane</keyword>
<dbReference type="InterPro" id="IPR047622">
    <property type="entry name" value="GPR1_FUN34_YAAH"/>
</dbReference>
<evidence type="ECO:0000256" key="1">
    <source>
        <dbReference type="ARBA" id="ARBA00004141"/>
    </source>
</evidence>
<evidence type="ECO:0000256" key="5">
    <source>
        <dbReference type="ARBA" id="ARBA00023136"/>
    </source>
</evidence>
<dbReference type="PROSITE" id="PS01114">
    <property type="entry name" value="GPR1_FUN34_YAAH"/>
    <property type="match status" value="1"/>
</dbReference>
<protein>
    <submittedName>
        <fullName evidence="8">Uncharacterized protein</fullName>
    </submittedName>
</protein>
<evidence type="ECO:0000256" key="4">
    <source>
        <dbReference type="ARBA" id="ARBA00022989"/>
    </source>
</evidence>
<keyword evidence="3 7" id="KW-0812">Transmembrane</keyword>
<comment type="subcellular location">
    <subcellularLocation>
        <location evidence="1">Membrane</location>
        <topology evidence="1">Multi-pass membrane protein</topology>
    </subcellularLocation>
</comment>
<feature type="compositionally biased region" description="Polar residues" evidence="6">
    <location>
        <begin position="1"/>
        <end position="13"/>
    </location>
</feature>